<name>A0A1B7LIL9_9FIRM</name>
<evidence type="ECO:0000256" key="3">
    <source>
        <dbReference type="ARBA" id="ARBA00008737"/>
    </source>
</evidence>
<dbReference type="Gene3D" id="3.20.20.70">
    <property type="entry name" value="Aldolase class I"/>
    <property type="match status" value="1"/>
</dbReference>
<dbReference type="AlphaFoldDB" id="A0A1B7LIL9"/>
<feature type="compositionally biased region" description="Basic and acidic residues" evidence="10">
    <location>
        <begin position="278"/>
        <end position="287"/>
    </location>
</feature>
<evidence type="ECO:0000256" key="4">
    <source>
        <dbReference type="ARBA" id="ARBA00022605"/>
    </source>
</evidence>
<evidence type="ECO:0000256" key="1">
    <source>
        <dbReference type="ARBA" id="ARBA00001633"/>
    </source>
</evidence>
<dbReference type="CDD" id="cd00331">
    <property type="entry name" value="IGPS"/>
    <property type="match status" value="1"/>
</dbReference>
<dbReference type="FunFam" id="3.20.20.70:FF:000024">
    <property type="entry name" value="Indole-3-glycerol phosphate synthase"/>
    <property type="match status" value="1"/>
</dbReference>
<dbReference type="HAMAP" id="MF_00134_B">
    <property type="entry name" value="IGPS_B"/>
    <property type="match status" value="1"/>
</dbReference>
<dbReference type="GO" id="GO:0004640">
    <property type="term" value="F:phosphoribosylanthranilate isomerase activity"/>
    <property type="evidence" value="ECO:0007669"/>
    <property type="project" value="TreeGrafter"/>
</dbReference>
<comment type="caution">
    <text evidence="12">The sequence shown here is derived from an EMBL/GenBank/DDBJ whole genome shotgun (WGS) entry which is preliminary data.</text>
</comment>
<accession>A0A1B7LIL9</accession>
<evidence type="ECO:0000256" key="6">
    <source>
        <dbReference type="ARBA" id="ARBA00022822"/>
    </source>
</evidence>
<comment type="catalytic activity">
    <reaction evidence="1 9">
        <text>1-(2-carboxyphenylamino)-1-deoxy-D-ribulose 5-phosphate + H(+) = (1S,2R)-1-C-(indol-3-yl)glycerol 3-phosphate + CO2 + H2O</text>
        <dbReference type="Rhea" id="RHEA:23476"/>
        <dbReference type="ChEBI" id="CHEBI:15377"/>
        <dbReference type="ChEBI" id="CHEBI:15378"/>
        <dbReference type="ChEBI" id="CHEBI:16526"/>
        <dbReference type="ChEBI" id="CHEBI:58613"/>
        <dbReference type="ChEBI" id="CHEBI:58866"/>
        <dbReference type="EC" id="4.1.1.48"/>
    </reaction>
</comment>
<evidence type="ECO:0000256" key="7">
    <source>
        <dbReference type="ARBA" id="ARBA00023141"/>
    </source>
</evidence>
<dbReference type="EMBL" id="LYVF01000013">
    <property type="protein sequence ID" value="OAT86420.1"/>
    <property type="molecule type" value="Genomic_DNA"/>
</dbReference>
<dbReference type="NCBIfam" id="NF001377">
    <property type="entry name" value="PRK00278.2-4"/>
    <property type="match status" value="1"/>
</dbReference>
<dbReference type="PANTHER" id="PTHR22854:SF2">
    <property type="entry name" value="INDOLE-3-GLYCEROL-PHOSPHATE SYNTHASE"/>
    <property type="match status" value="1"/>
</dbReference>
<dbReference type="UniPathway" id="UPA00035">
    <property type="reaction ID" value="UER00043"/>
</dbReference>
<keyword evidence="8 9" id="KW-0456">Lyase</keyword>
<evidence type="ECO:0000256" key="2">
    <source>
        <dbReference type="ARBA" id="ARBA00004696"/>
    </source>
</evidence>
<dbReference type="Proteomes" id="UP000078532">
    <property type="component" value="Unassembled WGS sequence"/>
</dbReference>
<dbReference type="STRING" id="1838280.A6M21_03050"/>
<dbReference type="InterPro" id="IPR013798">
    <property type="entry name" value="Indole-3-glycerol_P_synth_dom"/>
</dbReference>
<keyword evidence="6 9" id="KW-0822">Tryptophan biosynthesis</keyword>
<evidence type="ECO:0000259" key="11">
    <source>
        <dbReference type="Pfam" id="PF00218"/>
    </source>
</evidence>
<evidence type="ECO:0000256" key="5">
    <source>
        <dbReference type="ARBA" id="ARBA00022793"/>
    </source>
</evidence>
<keyword evidence="5 9" id="KW-0210">Decarboxylase</keyword>
<reference evidence="12 13" key="1">
    <citation type="submission" date="2016-04" db="EMBL/GenBank/DDBJ databases">
        <authorList>
            <person name="Evans L.H."/>
            <person name="Alamgir A."/>
            <person name="Owens N."/>
            <person name="Weber N.D."/>
            <person name="Virtaneva K."/>
            <person name="Barbian K."/>
            <person name="Babar A."/>
            <person name="Rosenke K."/>
        </authorList>
    </citation>
    <scope>NUCLEOTIDE SEQUENCE [LARGE SCALE GENOMIC DNA]</scope>
    <source>
        <strain evidence="12 13">LMa1</strain>
    </source>
</reference>
<evidence type="ECO:0000256" key="10">
    <source>
        <dbReference type="SAM" id="MobiDB-lite"/>
    </source>
</evidence>
<dbReference type="InterPro" id="IPR001468">
    <property type="entry name" value="Indole-3-GlycerolPSynthase_CS"/>
</dbReference>
<dbReference type="Pfam" id="PF00218">
    <property type="entry name" value="IGPS"/>
    <property type="match status" value="1"/>
</dbReference>
<dbReference type="EC" id="4.1.1.48" evidence="9"/>
<dbReference type="InterPro" id="IPR011060">
    <property type="entry name" value="RibuloseP-bd_barrel"/>
</dbReference>
<proteinExistence type="inferred from homology"/>
<evidence type="ECO:0000313" key="13">
    <source>
        <dbReference type="Proteomes" id="UP000078532"/>
    </source>
</evidence>
<feature type="region of interest" description="Disordered" evidence="10">
    <location>
        <begin position="273"/>
        <end position="309"/>
    </location>
</feature>
<protein>
    <recommendedName>
        <fullName evidence="9">Indole-3-glycerol phosphate synthase</fullName>
        <shortName evidence="9">IGPS</shortName>
        <ecNumber evidence="9">4.1.1.48</ecNumber>
    </recommendedName>
</protein>
<comment type="similarity">
    <text evidence="3 9">Belongs to the TrpC family.</text>
</comment>
<dbReference type="GO" id="GO:0004425">
    <property type="term" value="F:indole-3-glycerol-phosphate synthase activity"/>
    <property type="evidence" value="ECO:0007669"/>
    <property type="project" value="UniProtKB-UniRule"/>
</dbReference>
<dbReference type="GO" id="GO:0000162">
    <property type="term" value="P:L-tryptophan biosynthetic process"/>
    <property type="evidence" value="ECO:0007669"/>
    <property type="project" value="UniProtKB-UniRule"/>
</dbReference>
<keyword evidence="13" id="KW-1185">Reference proteome</keyword>
<dbReference type="PANTHER" id="PTHR22854">
    <property type="entry name" value="TRYPTOPHAN BIOSYNTHESIS PROTEIN"/>
    <property type="match status" value="1"/>
</dbReference>
<sequence>MEDVKMILDRIIAQKKREVARRRELRPVGELEKVLAGLPPARPFKPALRQPGRVALLAEIKRASPSRGWLCPGLRPAALARLYEQAGAAALSVLTDNYFFRGHAAFLPLIKRRVRLPVLRKDFIIDPYQLYESRCLGADAVLLIAAALSPEQMPALFRLAGGLGLACLVEAHTGEEVQRALDAGAEIIGINNRDLRTFHTDLSTTCRLRELITAPSVVVVSESGIATRRDVLALAACGVDAALVGEALVTASDVTGRIGELFGAADGRTQLLPSGQAAEEHAEDHGNAEGQDNQIQDGVKEIGEAGQDE</sequence>
<dbReference type="SUPFAM" id="SSF51366">
    <property type="entry name" value="Ribulose-phoshate binding barrel"/>
    <property type="match status" value="1"/>
</dbReference>
<feature type="domain" description="Indole-3-glycerol phosphate synthase" evidence="11">
    <location>
        <begin position="8"/>
        <end position="260"/>
    </location>
</feature>
<gene>
    <name evidence="9" type="primary">trpC</name>
    <name evidence="12" type="ORF">A6M21_03050</name>
</gene>
<keyword evidence="4 9" id="KW-0028">Amino-acid biosynthesis</keyword>
<keyword evidence="7 9" id="KW-0057">Aromatic amino acid biosynthesis</keyword>
<evidence type="ECO:0000256" key="8">
    <source>
        <dbReference type="ARBA" id="ARBA00023239"/>
    </source>
</evidence>
<evidence type="ECO:0000313" key="12">
    <source>
        <dbReference type="EMBL" id="OAT86420.1"/>
    </source>
</evidence>
<dbReference type="PROSITE" id="PS00614">
    <property type="entry name" value="IGPS"/>
    <property type="match status" value="1"/>
</dbReference>
<organism evidence="12 13">
    <name type="scientific">Desulfotomaculum copahuensis</name>
    <dbReference type="NCBI Taxonomy" id="1838280"/>
    <lineage>
        <taxon>Bacteria</taxon>
        <taxon>Bacillati</taxon>
        <taxon>Bacillota</taxon>
        <taxon>Clostridia</taxon>
        <taxon>Eubacteriales</taxon>
        <taxon>Desulfotomaculaceae</taxon>
        <taxon>Desulfotomaculum</taxon>
    </lineage>
</organism>
<evidence type="ECO:0000256" key="9">
    <source>
        <dbReference type="HAMAP-Rule" id="MF_00134"/>
    </source>
</evidence>
<dbReference type="InterPro" id="IPR045186">
    <property type="entry name" value="Indole-3-glycerol_P_synth"/>
</dbReference>
<dbReference type="InterPro" id="IPR013785">
    <property type="entry name" value="Aldolase_TIM"/>
</dbReference>
<comment type="pathway">
    <text evidence="2 9">Amino-acid biosynthesis; L-tryptophan biosynthesis; L-tryptophan from chorismate: step 4/5.</text>
</comment>